<dbReference type="EMBL" id="QGGR01000011">
    <property type="protein sequence ID" value="PWK45275.1"/>
    <property type="molecule type" value="Genomic_DNA"/>
</dbReference>
<comment type="caution">
    <text evidence="2">The sequence shown here is derived from an EMBL/GenBank/DDBJ whole genome shotgun (WGS) entry which is preliminary data.</text>
</comment>
<dbReference type="Proteomes" id="UP000245697">
    <property type="component" value="Unassembled WGS sequence"/>
</dbReference>
<name>A0A316FAI4_9ACTN</name>
<feature type="transmembrane region" description="Helical" evidence="1">
    <location>
        <begin position="12"/>
        <end position="33"/>
    </location>
</feature>
<accession>A0A316FAI4</accession>
<gene>
    <name evidence="2" type="ORF">BC793_111249</name>
</gene>
<dbReference type="AlphaFoldDB" id="A0A316FAI4"/>
<keyword evidence="1" id="KW-0812">Transmembrane</keyword>
<proteinExistence type="predicted"/>
<evidence type="ECO:0000313" key="2">
    <source>
        <dbReference type="EMBL" id="PWK45275.1"/>
    </source>
</evidence>
<evidence type="ECO:0000256" key="1">
    <source>
        <dbReference type="SAM" id="Phobius"/>
    </source>
</evidence>
<keyword evidence="1" id="KW-1133">Transmembrane helix</keyword>
<evidence type="ECO:0000313" key="3">
    <source>
        <dbReference type="Proteomes" id="UP000245697"/>
    </source>
</evidence>
<keyword evidence="1" id="KW-0472">Membrane</keyword>
<protein>
    <submittedName>
        <fullName evidence="2">Uncharacterized protein</fullName>
    </submittedName>
</protein>
<sequence length="39" mass="4413">MPTLANGMDAMFFKALLCLALLFVAGALFGIWLQKQRRR</sequence>
<reference evidence="2 3" key="1">
    <citation type="submission" date="2018-05" db="EMBL/GenBank/DDBJ databases">
        <title>Genomic Encyclopedia of Archaeal and Bacterial Type Strains, Phase II (KMG-II): from individual species to whole genera.</title>
        <authorList>
            <person name="Goeker M."/>
        </authorList>
    </citation>
    <scope>NUCLEOTIDE SEQUENCE [LARGE SCALE GENOMIC DNA]</scope>
    <source>
        <strain evidence="2 3">DSM 45184</strain>
    </source>
</reference>
<organism evidence="2 3">
    <name type="scientific">Actinoplanes xinjiangensis</name>
    <dbReference type="NCBI Taxonomy" id="512350"/>
    <lineage>
        <taxon>Bacteria</taxon>
        <taxon>Bacillati</taxon>
        <taxon>Actinomycetota</taxon>
        <taxon>Actinomycetes</taxon>
        <taxon>Micromonosporales</taxon>
        <taxon>Micromonosporaceae</taxon>
        <taxon>Actinoplanes</taxon>
    </lineage>
</organism>
<keyword evidence="3" id="KW-1185">Reference proteome</keyword>